<evidence type="ECO:0000256" key="6">
    <source>
        <dbReference type="ARBA" id="ARBA00022792"/>
    </source>
</evidence>
<evidence type="ECO:0000256" key="7">
    <source>
        <dbReference type="ARBA" id="ARBA00022989"/>
    </source>
</evidence>
<evidence type="ECO:0000256" key="5">
    <source>
        <dbReference type="ARBA" id="ARBA00022737"/>
    </source>
</evidence>
<dbReference type="InterPro" id="IPR049563">
    <property type="entry name" value="TXTP-like"/>
</dbReference>
<dbReference type="InterPro" id="IPR023395">
    <property type="entry name" value="MCP_dom_sf"/>
</dbReference>
<dbReference type="SUPFAM" id="SSF103506">
    <property type="entry name" value="Mitochondrial carrier"/>
    <property type="match status" value="1"/>
</dbReference>
<evidence type="ECO:0000256" key="8">
    <source>
        <dbReference type="ARBA" id="ARBA00023128"/>
    </source>
</evidence>
<keyword evidence="7" id="KW-1133">Transmembrane helix</keyword>
<evidence type="ECO:0000256" key="10">
    <source>
        <dbReference type="PROSITE-ProRule" id="PRU00282"/>
    </source>
</evidence>
<keyword evidence="3 11" id="KW-0813">Transport</keyword>
<dbReference type="STRING" id="5601.A0A0D2GEZ2"/>
<dbReference type="EMBL" id="KN846957">
    <property type="protein sequence ID" value="KIW70754.1"/>
    <property type="molecule type" value="Genomic_DNA"/>
</dbReference>
<evidence type="ECO:0000313" key="12">
    <source>
        <dbReference type="EMBL" id="KIW70754.1"/>
    </source>
</evidence>
<dbReference type="PANTHER" id="PTHR45788:SF4">
    <property type="entry name" value="TRICARBOXYLATE TRANSPORT PROTEIN, MITOCHONDRIAL"/>
    <property type="match status" value="1"/>
</dbReference>
<evidence type="ECO:0000256" key="4">
    <source>
        <dbReference type="ARBA" id="ARBA00022692"/>
    </source>
</evidence>
<comment type="subcellular location">
    <subcellularLocation>
        <location evidence="1">Mitochondrion membrane</location>
        <topology evidence="1">Multi-pass membrane protein</topology>
    </subcellularLocation>
</comment>
<evidence type="ECO:0000256" key="11">
    <source>
        <dbReference type="RuleBase" id="RU000488"/>
    </source>
</evidence>
<dbReference type="GO" id="GO:0031966">
    <property type="term" value="C:mitochondrial membrane"/>
    <property type="evidence" value="ECO:0007669"/>
    <property type="project" value="UniProtKB-SubCell"/>
</dbReference>
<name>A0A0D2GEZ2_9EURO</name>
<proteinExistence type="inferred from homology"/>
<accession>A0A0D2GEZ2</accession>
<keyword evidence="6" id="KW-0999">Mitochondrion inner membrane</keyword>
<feature type="repeat" description="Solcar" evidence="10">
    <location>
        <begin position="200"/>
        <end position="284"/>
    </location>
</feature>
<evidence type="ECO:0000256" key="9">
    <source>
        <dbReference type="ARBA" id="ARBA00023136"/>
    </source>
</evidence>
<dbReference type="HOGENOM" id="CLU_015166_5_1_1"/>
<keyword evidence="13" id="KW-1185">Reference proteome</keyword>
<feature type="repeat" description="Solcar" evidence="10">
    <location>
        <begin position="103"/>
        <end position="189"/>
    </location>
</feature>
<dbReference type="InterPro" id="IPR018108">
    <property type="entry name" value="MCP_transmembrane"/>
</dbReference>
<feature type="repeat" description="Solcar" evidence="10">
    <location>
        <begin position="5"/>
        <end position="92"/>
    </location>
</feature>
<evidence type="ECO:0000256" key="1">
    <source>
        <dbReference type="ARBA" id="ARBA00004225"/>
    </source>
</evidence>
<evidence type="ECO:0000256" key="3">
    <source>
        <dbReference type="ARBA" id="ARBA00022448"/>
    </source>
</evidence>
<sequence>MSSKPSGTVAILAGGIAGASETIVTYPAEFLKTRRQLPASGNGRPSSSFAIFRSAFKLQGIAGIYAGSPALIASNTAKGGVRFFSFESSKRVLEPMIGPNRVLVNVLAGLSGGVAESILVVTPAEVVKTQSIHMAAAAGSRAESTLAVAGRVVRTHGVLGLWRGVGPVLCKQGTNSAVRFASFGAIKDWIATTSLGRRLDNAGSTLLAGASSGAVTTYASMPFDNIKTRMQSVDSTHRSMLSCGRSMLRHEGITVFWRASTPRLVRLMLSSAITFAVFDQVTAFCALLNQGRRETSGVP</sequence>
<evidence type="ECO:0008006" key="14">
    <source>
        <dbReference type="Google" id="ProtNLM"/>
    </source>
</evidence>
<reference evidence="12 13" key="1">
    <citation type="submission" date="2015-01" db="EMBL/GenBank/DDBJ databases">
        <title>The Genome Sequence of Capronia semiimmersa CBS27337.</title>
        <authorList>
            <consortium name="The Broad Institute Genomics Platform"/>
            <person name="Cuomo C."/>
            <person name="de Hoog S."/>
            <person name="Gorbushina A."/>
            <person name="Stielow B."/>
            <person name="Teixiera M."/>
            <person name="Abouelleil A."/>
            <person name="Chapman S.B."/>
            <person name="Priest M."/>
            <person name="Young S.K."/>
            <person name="Wortman J."/>
            <person name="Nusbaum C."/>
            <person name="Birren B."/>
        </authorList>
    </citation>
    <scope>NUCLEOTIDE SEQUENCE [LARGE SCALE GENOMIC DNA]</scope>
    <source>
        <strain evidence="12 13">CBS 27337</strain>
    </source>
</reference>
<dbReference type="Pfam" id="PF00153">
    <property type="entry name" value="Mito_carr"/>
    <property type="match status" value="3"/>
</dbReference>
<dbReference type="PANTHER" id="PTHR45788">
    <property type="entry name" value="SUCCINATE/FUMARATE MITOCHONDRIAL TRANSPORTER-RELATED"/>
    <property type="match status" value="1"/>
</dbReference>
<gene>
    <name evidence="12" type="ORF">PV04_02995</name>
</gene>
<keyword evidence="5" id="KW-0677">Repeat</keyword>
<evidence type="ECO:0000256" key="2">
    <source>
        <dbReference type="ARBA" id="ARBA00006375"/>
    </source>
</evidence>
<organism evidence="12 13">
    <name type="scientific">Phialophora macrospora</name>
    <dbReference type="NCBI Taxonomy" id="1851006"/>
    <lineage>
        <taxon>Eukaryota</taxon>
        <taxon>Fungi</taxon>
        <taxon>Dikarya</taxon>
        <taxon>Ascomycota</taxon>
        <taxon>Pezizomycotina</taxon>
        <taxon>Eurotiomycetes</taxon>
        <taxon>Chaetothyriomycetidae</taxon>
        <taxon>Chaetothyriales</taxon>
        <taxon>Herpotrichiellaceae</taxon>
        <taxon>Phialophora</taxon>
    </lineage>
</organism>
<keyword evidence="4 10" id="KW-0812">Transmembrane</keyword>
<dbReference type="AlphaFoldDB" id="A0A0D2GEZ2"/>
<dbReference type="Proteomes" id="UP000054266">
    <property type="component" value="Unassembled WGS sequence"/>
</dbReference>
<dbReference type="GO" id="GO:0006843">
    <property type="term" value="P:mitochondrial citrate transmembrane transport"/>
    <property type="evidence" value="ECO:0007669"/>
    <property type="project" value="TreeGrafter"/>
</dbReference>
<evidence type="ECO:0000313" key="13">
    <source>
        <dbReference type="Proteomes" id="UP000054266"/>
    </source>
</evidence>
<keyword evidence="9 10" id="KW-0472">Membrane</keyword>
<dbReference type="PROSITE" id="PS50920">
    <property type="entry name" value="SOLCAR"/>
    <property type="match status" value="3"/>
</dbReference>
<dbReference type="GO" id="GO:0071913">
    <property type="term" value="F:citrate secondary active transmembrane transporter activity"/>
    <property type="evidence" value="ECO:0007669"/>
    <property type="project" value="TreeGrafter"/>
</dbReference>
<keyword evidence="8" id="KW-0496">Mitochondrion</keyword>
<protein>
    <recommendedName>
        <fullName evidence="14">Mitochondrial thiamine pyrophosphate carrier 1</fullName>
    </recommendedName>
</protein>
<comment type="similarity">
    <text evidence="2 11">Belongs to the mitochondrial carrier (TC 2.A.29) family.</text>
</comment>
<dbReference type="Gene3D" id="1.50.40.10">
    <property type="entry name" value="Mitochondrial carrier domain"/>
    <property type="match status" value="1"/>
</dbReference>